<comment type="caution">
    <text evidence="1">The sequence shown here is derived from an EMBL/GenBank/DDBJ whole genome shotgun (WGS) entry which is preliminary data.</text>
</comment>
<reference evidence="1" key="1">
    <citation type="submission" date="2024-09" db="EMBL/GenBank/DDBJ databases">
        <title>Black Yeasts Isolated from many extreme environments.</title>
        <authorList>
            <person name="Coleine C."/>
            <person name="Stajich J.E."/>
            <person name="Selbmann L."/>
        </authorList>
    </citation>
    <scope>NUCLEOTIDE SEQUENCE</scope>
    <source>
        <strain evidence="1">CCFEE 5737</strain>
    </source>
</reference>
<dbReference type="EMBL" id="JAWDJW010005747">
    <property type="protein sequence ID" value="KAK3066701.1"/>
    <property type="molecule type" value="Genomic_DNA"/>
</dbReference>
<name>A0ACC3DEX7_9PEZI</name>
<gene>
    <name evidence="1" type="ORF">LTS18_001544</name>
</gene>
<proteinExistence type="predicted"/>
<organism evidence="1 2">
    <name type="scientific">Coniosporium uncinatum</name>
    <dbReference type="NCBI Taxonomy" id="93489"/>
    <lineage>
        <taxon>Eukaryota</taxon>
        <taxon>Fungi</taxon>
        <taxon>Dikarya</taxon>
        <taxon>Ascomycota</taxon>
        <taxon>Pezizomycotina</taxon>
        <taxon>Dothideomycetes</taxon>
        <taxon>Dothideomycetes incertae sedis</taxon>
        <taxon>Coniosporium</taxon>
    </lineage>
</organism>
<feature type="non-terminal residue" evidence="1">
    <location>
        <position position="1"/>
    </location>
</feature>
<dbReference type="Proteomes" id="UP001186974">
    <property type="component" value="Unassembled WGS sequence"/>
</dbReference>
<keyword evidence="2" id="KW-1185">Reference proteome</keyword>
<protein>
    <submittedName>
        <fullName evidence="1">Uncharacterized protein</fullName>
    </submittedName>
</protein>
<evidence type="ECO:0000313" key="2">
    <source>
        <dbReference type="Proteomes" id="UP001186974"/>
    </source>
</evidence>
<evidence type="ECO:0000313" key="1">
    <source>
        <dbReference type="EMBL" id="KAK3066701.1"/>
    </source>
</evidence>
<accession>A0ACC3DEX7</accession>
<sequence length="205" mass="23902">KAMLLLWQQSWPETRRRYIESPTTKGTQWPKYPDARSKYSQHTVWASILPRYGAQAKPIAERRTFYRLLERTVLNDLAVIKLREIRTQVKSTETAAYWRPFDGTRVLPPCAAELSEKELAKGGAQHLRIVVEAAAHYAMQAWKLHLFGVRRIEGAKEAFAYELKNPRWIEWHSGKLWEMRRALLKDDIVQTEKDAMDVDSGYESS</sequence>